<name>A0ABW6WMZ2_9ACTN</name>
<evidence type="ECO:0000256" key="1">
    <source>
        <dbReference type="SAM" id="Phobius"/>
    </source>
</evidence>
<keyword evidence="3" id="KW-1185">Reference proteome</keyword>
<feature type="transmembrane region" description="Helical" evidence="1">
    <location>
        <begin position="36"/>
        <end position="56"/>
    </location>
</feature>
<dbReference type="RefSeq" id="WP_026205945.1">
    <property type="nucleotide sequence ID" value="NZ_JBIAZU010000005.1"/>
</dbReference>
<sequence length="74" mass="7477">MNCRRHGSKPTIALWMLIAVADLAILAAAVGLATTVLILAGLVAAAGGVLAARGLLATGRGSDTNTRVVARRRA</sequence>
<reference evidence="2 3" key="1">
    <citation type="submission" date="2024-10" db="EMBL/GenBank/DDBJ databases">
        <title>The Natural Products Discovery Center: Release of the First 8490 Sequenced Strains for Exploring Actinobacteria Biosynthetic Diversity.</title>
        <authorList>
            <person name="Kalkreuter E."/>
            <person name="Kautsar S.A."/>
            <person name="Yang D."/>
            <person name="Bader C.D."/>
            <person name="Teijaro C.N."/>
            <person name="Fluegel L."/>
            <person name="Davis C.M."/>
            <person name="Simpson J.R."/>
            <person name="Lauterbach L."/>
            <person name="Steele A.D."/>
            <person name="Gui C."/>
            <person name="Meng S."/>
            <person name="Li G."/>
            <person name="Viehrig K."/>
            <person name="Ye F."/>
            <person name="Su P."/>
            <person name="Kiefer A.F."/>
            <person name="Nichols A."/>
            <person name="Cepeda A.J."/>
            <person name="Yan W."/>
            <person name="Fan B."/>
            <person name="Jiang Y."/>
            <person name="Adhikari A."/>
            <person name="Zheng C.-J."/>
            <person name="Schuster L."/>
            <person name="Cowan T.M."/>
            <person name="Smanski M.J."/>
            <person name="Chevrette M.G."/>
            <person name="De Carvalho L.P.S."/>
            <person name="Shen B."/>
        </authorList>
    </citation>
    <scope>NUCLEOTIDE SEQUENCE [LARGE SCALE GENOMIC DNA]</scope>
    <source>
        <strain evidence="2 3">NPDC000087</strain>
    </source>
</reference>
<organism evidence="2 3">
    <name type="scientific">Paractinoplanes globisporus</name>
    <dbReference type="NCBI Taxonomy" id="113565"/>
    <lineage>
        <taxon>Bacteria</taxon>
        <taxon>Bacillati</taxon>
        <taxon>Actinomycetota</taxon>
        <taxon>Actinomycetes</taxon>
        <taxon>Micromonosporales</taxon>
        <taxon>Micromonosporaceae</taxon>
        <taxon>Paractinoplanes</taxon>
    </lineage>
</organism>
<accession>A0ABW6WMZ2</accession>
<keyword evidence="1" id="KW-0812">Transmembrane</keyword>
<keyword evidence="1" id="KW-1133">Transmembrane helix</keyword>
<dbReference type="Proteomes" id="UP001602245">
    <property type="component" value="Unassembled WGS sequence"/>
</dbReference>
<proteinExistence type="predicted"/>
<keyword evidence="1" id="KW-0472">Membrane</keyword>
<evidence type="ECO:0000313" key="2">
    <source>
        <dbReference type="EMBL" id="MFF5293969.1"/>
    </source>
</evidence>
<comment type="caution">
    <text evidence="2">The sequence shown here is derived from an EMBL/GenBank/DDBJ whole genome shotgun (WGS) entry which is preliminary data.</text>
</comment>
<protein>
    <submittedName>
        <fullName evidence="2">Uncharacterized protein</fullName>
    </submittedName>
</protein>
<dbReference type="EMBL" id="JBIAZU010000005">
    <property type="protein sequence ID" value="MFF5293969.1"/>
    <property type="molecule type" value="Genomic_DNA"/>
</dbReference>
<gene>
    <name evidence="2" type="ORF">ACFY35_31430</name>
</gene>
<evidence type="ECO:0000313" key="3">
    <source>
        <dbReference type="Proteomes" id="UP001602245"/>
    </source>
</evidence>
<feature type="transmembrane region" description="Helical" evidence="1">
    <location>
        <begin position="12"/>
        <end position="30"/>
    </location>
</feature>